<sequence>MATEEMVMHDSNTTVVLSMLPPYEGKSVLELGAGIGSFTEELAKKAAQLLVLDFFGNGISKDENINGHHKDVKVVQADVTSDLSISPNSIDLIFSNLLLMHLSDKEAASMVQRMLEWLKPAGYILFIESCFTASMDRKPGFYMKVFKECHMQDESGNSYELSLVGGKCIGAYSKSKICWLWQKIESKSDKGFQEFLDSKQYKYTGILRYERIFGSGFVSTGGIG</sequence>
<evidence type="ECO:0000256" key="8">
    <source>
        <dbReference type="ARBA" id="ARBA00047841"/>
    </source>
</evidence>
<protein>
    <recommendedName>
        <fullName evidence="5">phosphoethanolamine N-methyltransferase</fullName>
        <ecNumber evidence="5">2.1.1.103</ecNumber>
    </recommendedName>
</protein>
<reference evidence="10" key="2">
    <citation type="submission" date="2020-07" db="EMBL/GenBank/DDBJ databases">
        <authorList>
            <person name="Vera ALvarez R."/>
            <person name="Arias-Moreno D.M."/>
            <person name="Jimenez-Jacinto V."/>
            <person name="Jimenez-Bremont J.F."/>
            <person name="Swaminathan K."/>
            <person name="Moose S.P."/>
            <person name="Guerrero-Gonzalez M.L."/>
            <person name="Marino-Ramirez L."/>
            <person name="Landsman D."/>
            <person name="Rodriguez-Kessler M."/>
            <person name="Delgado-Sanchez P."/>
        </authorList>
    </citation>
    <scope>NUCLEOTIDE SEQUENCE</scope>
    <source>
        <tissue evidence="10">Cladode</tissue>
    </source>
</reference>
<feature type="domain" description="Methyltransferase" evidence="9">
    <location>
        <begin position="28"/>
        <end position="122"/>
    </location>
</feature>
<comment type="catalytic activity">
    <reaction evidence="7">
        <text>phosphoethanolamine + S-adenosyl-L-methionine = N-methylethanolamine phosphate + S-adenosyl-L-homocysteine + H(+)</text>
        <dbReference type="Rhea" id="RHEA:20365"/>
        <dbReference type="ChEBI" id="CHEBI:15378"/>
        <dbReference type="ChEBI" id="CHEBI:57781"/>
        <dbReference type="ChEBI" id="CHEBI:57856"/>
        <dbReference type="ChEBI" id="CHEBI:58190"/>
        <dbReference type="ChEBI" id="CHEBI:59789"/>
        <dbReference type="EC" id="2.1.1.103"/>
    </reaction>
    <physiologicalReaction direction="left-to-right" evidence="7">
        <dbReference type="Rhea" id="RHEA:20366"/>
    </physiologicalReaction>
</comment>
<dbReference type="SUPFAM" id="SSF53335">
    <property type="entry name" value="S-adenosyl-L-methionine-dependent methyltransferases"/>
    <property type="match status" value="1"/>
</dbReference>
<keyword evidence="3 10" id="KW-0489">Methyltransferase</keyword>
<name>A0A7C9CNF3_OPUST</name>
<dbReference type="CDD" id="cd02440">
    <property type="entry name" value="AdoMet_MTases"/>
    <property type="match status" value="1"/>
</dbReference>
<evidence type="ECO:0000256" key="1">
    <source>
        <dbReference type="ARBA" id="ARBA00004969"/>
    </source>
</evidence>
<dbReference type="GO" id="GO:0000234">
    <property type="term" value="F:phosphoethanolamine N-methyltransferase activity"/>
    <property type="evidence" value="ECO:0007669"/>
    <property type="project" value="UniProtKB-EC"/>
</dbReference>
<dbReference type="InterPro" id="IPR029063">
    <property type="entry name" value="SAM-dependent_MTases_sf"/>
</dbReference>
<evidence type="ECO:0000259" key="9">
    <source>
        <dbReference type="Pfam" id="PF13649"/>
    </source>
</evidence>
<evidence type="ECO:0000256" key="5">
    <source>
        <dbReference type="ARBA" id="ARBA00035674"/>
    </source>
</evidence>
<dbReference type="Pfam" id="PF13649">
    <property type="entry name" value="Methyltransf_25"/>
    <property type="match status" value="1"/>
</dbReference>
<dbReference type="AlphaFoldDB" id="A0A7C9CNF3"/>
<evidence type="ECO:0000256" key="6">
    <source>
        <dbReference type="ARBA" id="ARBA00047619"/>
    </source>
</evidence>
<evidence type="ECO:0000256" key="4">
    <source>
        <dbReference type="ARBA" id="ARBA00022679"/>
    </source>
</evidence>
<comment type="catalytic activity">
    <reaction evidence="6">
        <text>N,N-dimethylethanolamine phosphate + S-adenosyl-L-methionine = phosphocholine + S-adenosyl-L-homocysteine + H(+)</text>
        <dbReference type="Rhea" id="RHEA:25325"/>
        <dbReference type="ChEBI" id="CHEBI:15378"/>
        <dbReference type="ChEBI" id="CHEBI:57856"/>
        <dbReference type="ChEBI" id="CHEBI:58641"/>
        <dbReference type="ChEBI" id="CHEBI:59789"/>
        <dbReference type="ChEBI" id="CHEBI:295975"/>
        <dbReference type="EC" id="2.1.1.103"/>
    </reaction>
    <physiologicalReaction direction="left-to-right" evidence="6">
        <dbReference type="Rhea" id="RHEA:25326"/>
    </physiologicalReaction>
</comment>
<dbReference type="InterPro" id="IPR041698">
    <property type="entry name" value="Methyltransf_25"/>
</dbReference>
<comment type="pathway">
    <text evidence="2">Lipid metabolism.</text>
</comment>
<evidence type="ECO:0000256" key="7">
    <source>
        <dbReference type="ARBA" id="ARBA00047622"/>
    </source>
</evidence>
<dbReference type="PANTHER" id="PTHR44307:SF2">
    <property type="entry name" value="PHOSPHOETHANOLAMINE METHYLTRANSFERASE ISOFORM X1"/>
    <property type="match status" value="1"/>
</dbReference>
<reference evidence="10" key="1">
    <citation type="journal article" date="2013" name="J. Plant Res.">
        <title>Effect of fungi and light on seed germination of three Opuntia species from semiarid lands of central Mexico.</title>
        <authorList>
            <person name="Delgado-Sanchez P."/>
            <person name="Jimenez-Bremont J.F."/>
            <person name="Guerrero-Gonzalez Mde L."/>
            <person name="Flores J."/>
        </authorList>
    </citation>
    <scope>NUCLEOTIDE SEQUENCE</scope>
    <source>
        <tissue evidence="10">Cladode</tissue>
    </source>
</reference>
<evidence type="ECO:0000256" key="2">
    <source>
        <dbReference type="ARBA" id="ARBA00005189"/>
    </source>
</evidence>
<dbReference type="Gene3D" id="3.40.50.150">
    <property type="entry name" value="Vaccinia Virus protein VP39"/>
    <property type="match status" value="1"/>
</dbReference>
<evidence type="ECO:0000313" key="10">
    <source>
        <dbReference type="EMBL" id="MBA4619685.1"/>
    </source>
</evidence>
<evidence type="ECO:0000256" key="3">
    <source>
        <dbReference type="ARBA" id="ARBA00022603"/>
    </source>
</evidence>
<dbReference type="GO" id="GO:0032259">
    <property type="term" value="P:methylation"/>
    <property type="evidence" value="ECO:0007669"/>
    <property type="project" value="UniProtKB-KW"/>
</dbReference>
<accession>A0A7C9CNF3</accession>
<dbReference type="EC" id="2.1.1.103" evidence="5"/>
<comment type="pathway">
    <text evidence="1">Phospholipid metabolism; phosphatidylcholine biosynthesis.</text>
</comment>
<keyword evidence="4 10" id="KW-0808">Transferase</keyword>
<proteinExistence type="predicted"/>
<dbReference type="EMBL" id="GISG01026373">
    <property type="protein sequence ID" value="MBA4619685.1"/>
    <property type="molecule type" value="Transcribed_RNA"/>
</dbReference>
<dbReference type="PANTHER" id="PTHR44307">
    <property type="entry name" value="PHOSPHOETHANOLAMINE METHYLTRANSFERASE"/>
    <property type="match status" value="1"/>
</dbReference>
<comment type="catalytic activity">
    <reaction evidence="8">
        <text>N-methylethanolamine phosphate + S-adenosyl-L-methionine = N,N-dimethylethanolamine phosphate + S-adenosyl-L-homocysteine + H(+)</text>
        <dbReference type="Rhea" id="RHEA:25321"/>
        <dbReference type="ChEBI" id="CHEBI:15378"/>
        <dbReference type="ChEBI" id="CHEBI:57781"/>
        <dbReference type="ChEBI" id="CHEBI:57856"/>
        <dbReference type="ChEBI" id="CHEBI:58641"/>
        <dbReference type="ChEBI" id="CHEBI:59789"/>
        <dbReference type="EC" id="2.1.1.103"/>
    </reaction>
    <physiologicalReaction direction="left-to-right" evidence="8">
        <dbReference type="Rhea" id="RHEA:25322"/>
    </physiologicalReaction>
</comment>
<organism evidence="10">
    <name type="scientific">Opuntia streptacantha</name>
    <name type="common">Prickly pear cactus</name>
    <name type="synonym">Opuntia cardona</name>
    <dbReference type="NCBI Taxonomy" id="393608"/>
    <lineage>
        <taxon>Eukaryota</taxon>
        <taxon>Viridiplantae</taxon>
        <taxon>Streptophyta</taxon>
        <taxon>Embryophyta</taxon>
        <taxon>Tracheophyta</taxon>
        <taxon>Spermatophyta</taxon>
        <taxon>Magnoliopsida</taxon>
        <taxon>eudicotyledons</taxon>
        <taxon>Gunneridae</taxon>
        <taxon>Pentapetalae</taxon>
        <taxon>Caryophyllales</taxon>
        <taxon>Cactineae</taxon>
        <taxon>Cactaceae</taxon>
        <taxon>Opuntioideae</taxon>
        <taxon>Opuntia</taxon>
    </lineage>
</organism>